<dbReference type="PROSITE" id="PS50102">
    <property type="entry name" value="RRM"/>
    <property type="match status" value="4"/>
</dbReference>
<dbReference type="PaxDb" id="4081-Solyc06g062730.1.1"/>
<feature type="domain" description="RRM" evidence="5">
    <location>
        <begin position="470"/>
        <end position="548"/>
    </location>
</feature>
<dbReference type="Proteomes" id="UP000004994">
    <property type="component" value="Chromosome 6"/>
</dbReference>
<dbReference type="Gramene" id="Solyc06g062730.2.1">
    <property type="protein sequence ID" value="Solyc06g062730.2.1"/>
    <property type="gene ID" value="Solyc06g062730.2"/>
</dbReference>
<dbReference type="SUPFAM" id="SSF54928">
    <property type="entry name" value="RNA-binding domain, RBD"/>
    <property type="match status" value="4"/>
</dbReference>
<dbReference type="PANTHER" id="PTHR48032:SF6">
    <property type="entry name" value="RNA-BINDING (RRM_RBD_RNP MOTIFS) FAMILY PROTEIN"/>
    <property type="match status" value="1"/>
</dbReference>
<dbReference type="Gene3D" id="3.30.70.330">
    <property type="match status" value="4"/>
</dbReference>
<dbReference type="InParanoid" id="A0A3Q7GUM7"/>
<feature type="compositionally biased region" description="Low complexity" evidence="4">
    <location>
        <begin position="207"/>
        <end position="217"/>
    </location>
</feature>
<dbReference type="SMART" id="SM00360">
    <property type="entry name" value="RRM"/>
    <property type="match status" value="4"/>
</dbReference>
<dbReference type="STRING" id="4081.A0A3Q7GUM7"/>
<feature type="compositionally biased region" description="Acidic residues" evidence="4">
    <location>
        <begin position="1"/>
        <end position="12"/>
    </location>
</feature>
<dbReference type="PANTHER" id="PTHR48032">
    <property type="entry name" value="RNA-BINDING PROTEIN MUSASHI HOMOLOG RBP6"/>
    <property type="match status" value="1"/>
</dbReference>
<feature type="domain" description="RRM" evidence="5">
    <location>
        <begin position="31"/>
        <end position="107"/>
    </location>
</feature>
<evidence type="ECO:0000259" key="5">
    <source>
        <dbReference type="PROSITE" id="PS50102"/>
    </source>
</evidence>
<feature type="region of interest" description="Disordered" evidence="4">
    <location>
        <begin position="1"/>
        <end position="27"/>
    </location>
</feature>
<dbReference type="EnsemblPlants" id="Solyc06g062730.2.1">
    <property type="protein sequence ID" value="Solyc06g062730.2.1"/>
    <property type="gene ID" value="Solyc06g062730.2"/>
</dbReference>
<evidence type="ECO:0000256" key="2">
    <source>
        <dbReference type="ARBA" id="ARBA00022884"/>
    </source>
</evidence>
<evidence type="ECO:0000313" key="7">
    <source>
        <dbReference type="Proteomes" id="UP000004994"/>
    </source>
</evidence>
<reference evidence="6" key="1">
    <citation type="journal article" date="2012" name="Nature">
        <title>The tomato genome sequence provides insights into fleshy fruit evolution.</title>
        <authorList>
            <consortium name="Tomato Genome Consortium"/>
        </authorList>
    </citation>
    <scope>NUCLEOTIDE SEQUENCE [LARGE SCALE GENOMIC DNA]</scope>
    <source>
        <strain evidence="6">cv. Heinz 1706</strain>
    </source>
</reference>
<protein>
    <recommendedName>
        <fullName evidence="5">RRM domain-containing protein</fullName>
    </recommendedName>
</protein>
<proteinExistence type="predicted"/>
<feature type="compositionally biased region" description="Basic and acidic residues" evidence="4">
    <location>
        <begin position="13"/>
        <end position="22"/>
    </location>
</feature>
<evidence type="ECO:0000256" key="4">
    <source>
        <dbReference type="SAM" id="MobiDB-lite"/>
    </source>
</evidence>
<dbReference type="GO" id="GO:0003723">
    <property type="term" value="F:RNA binding"/>
    <property type="evidence" value="ECO:0007669"/>
    <property type="project" value="UniProtKB-UniRule"/>
</dbReference>
<evidence type="ECO:0000256" key="3">
    <source>
        <dbReference type="PROSITE-ProRule" id="PRU00176"/>
    </source>
</evidence>
<dbReference type="InterPro" id="IPR035979">
    <property type="entry name" value="RBD_domain_sf"/>
</dbReference>
<feature type="domain" description="RRM" evidence="5">
    <location>
        <begin position="397"/>
        <end position="471"/>
    </location>
</feature>
<reference evidence="6" key="2">
    <citation type="submission" date="2019-01" db="UniProtKB">
        <authorList>
            <consortium name="EnsemblPlants"/>
        </authorList>
    </citation>
    <scope>IDENTIFICATION</scope>
    <source>
        <strain evidence="6">cv. Heinz 1706</strain>
    </source>
</reference>
<dbReference type="InterPro" id="IPR012677">
    <property type="entry name" value="Nucleotide-bd_a/b_plait_sf"/>
</dbReference>
<feature type="domain" description="RRM" evidence="5">
    <location>
        <begin position="110"/>
        <end position="188"/>
    </location>
</feature>
<evidence type="ECO:0000313" key="6">
    <source>
        <dbReference type="EnsemblPlants" id="Solyc06g062730.2.1"/>
    </source>
</evidence>
<feature type="region of interest" description="Disordered" evidence="4">
    <location>
        <begin position="188"/>
        <end position="217"/>
    </location>
</feature>
<dbReference type="InterPro" id="IPR000504">
    <property type="entry name" value="RRM_dom"/>
</dbReference>
<dbReference type="OMA" id="AYSNMGV"/>
<name>A0A3Q7GUM7_SOLLC</name>
<accession>A0A3Q7GUM7</accession>
<keyword evidence="1" id="KW-0677">Repeat</keyword>
<keyword evidence="2 3" id="KW-0694">RNA-binding</keyword>
<sequence length="580" mass="63606">MDFDEERNEDVEMADREADELKPSTNDSSVRKLFVGSISKKTTEESFREYFSKFGQVAGSKLLCDKDSGMRQGIGFVSYADPKIADKALEEDHTIDGKKVVVKKALDKTTRIYVGDFPLSLTQDELKEYFSYYGSVVDHCIVMDKTTGQSRGFGFVSFDKEETVEEVLSNGHIHELCGKQVAIRKSKPKRDCIGHTSESQIHHGRSGSKSYYSDDGYRGSSHGVPASYGRGRGYGNSGNIWSYGGNRVYRGGGRNGVYAYGNTGAANERYVTAYYGRSRGYGYSGRSWNDGGNIGYGGGGSNGACVYGNTGAATGRSVPAYYGRGRGYGNSGNIWKYEGNGGYRGGGTNDAYAYDNIGAANRSGPNPWGCGFVAIHYLFRSVGKDMADREAPGSSARSLFIGGISMDITEESLRAHFSQFGEIADLVLKRDKGFGFVTYANPETVDEVLNTYHNIASKEVDVKIPVTYRQRIHVGELPLSLTEGELKEYFSSYGNVVGNQIVLDKTTGRSRGFAFVSFDTEEAVEKVLSNRDRHELRGKQVKTTRVFPVRAGDRDRSYGCNRGNAGIESDKFASKAANEF</sequence>
<organism evidence="6">
    <name type="scientific">Solanum lycopersicum</name>
    <name type="common">Tomato</name>
    <name type="synonym">Lycopersicon esculentum</name>
    <dbReference type="NCBI Taxonomy" id="4081"/>
    <lineage>
        <taxon>Eukaryota</taxon>
        <taxon>Viridiplantae</taxon>
        <taxon>Streptophyta</taxon>
        <taxon>Embryophyta</taxon>
        <taxon>Tracheophyta</taxon>
        <taxon>Spermatophyta</taxon>
        <taxon>Magnoliopsida</taxon>
        <taxon>eudicotyledons</taxon>
        <taxon>Gunneridae</taxon>
        <taxon>Pentapetalae</taxon>
        <taxon>asterids</taxon>
        <taxon>lamiids</taxon>
        <taxon>Solanales</taxon>
        <taxon>Solanaceae</taxon>
        <taxon>Solanoideae</taxon>
        <taxon>Solaneae</taxon>
        <taxon>Solanum</taxon>
        <taxon>Solanum subgen. Lycopersicon</taxon>
    </lineage>
</organism>
<dbReference type="AlphaFoldDB" id="A0A3Q7GUM7"/>
<evidence type="ECO:0000256" key="1">
    <source>
        <dbReference type="ARBA" id="ARBA00022737"/>
    </source>
</evidence>
<dbReference type="Pfam" id="PF00076">
    <property type="entry name" value="RRM_1"/>
    <property type="match status" value="4"/>
</dbReference>
<keyword evidence="7" id="KW-1185">Reference proteome</keyword>